<proteinExistence type="predicted"/>
<gene>
    <name evidence="2" type="ORF">DM01DRAFT_1325649</name>
</gene>
<reference evidence="2 3" key="1">
    <citation type="submission" date="2016-07" db="EMBL/GenBank/DDBJ databases">
        <title>Pervasive Adenine N6-methylation of Active Genes in Fungi.</title>
        <authorList>
            <consortium name="DOE Joint Genome Institute"/>
            <person name="Mondo S.J."/>
            <person name="Dannebaum R.O."/>
            <person name="Kuo R.C."/>
            <person name="Labutti K."/>
            <person name="Haridas S."/>
            <person name="Kuo A."/>
            <person name="Salamov A."/>
            <person name="Ahrendt S.R."/>
            <person name="Lipzen A."/>
            <person name="Sullivan W."/>
            <person name="Andreopoulos W.B."/>
            <person name="Clum A."/>
            <person name="Lindquist E."/>
            <person name="Daum C."/>
            <person name="Ramamoorthy G.K."/>
            <person name="Gryganskyi A."/>
            <person name="Culley D."/>
            <person name="Magnuson J.K."/>
            <person name="James T.Y."/>
            <person name="O'Malley M.A."/>
            <person name="Stajich J.E."/>
            <person name="Spatafora J.W."/>
            <person name="Visel A."/>
            <person name="Grigoriev I.V."/>
        </authorList>
    </citation>
    <scope>NUCLEOTIDE SEQUENCE [LARGE SCALE GENOMIC DNA]</scope>
    <source>
        <strain evidence="2 3">NRRL 3301</strain>
    </source>
</reference>
<sequence>MTNQPTIILHWYPQSPFANKIAWILNYKQVPYKTVYIDMAEPRPQRRPLDGGYRKTPILQIGNHAYCDTKAIVAELEERFPTPSLYPATRSGFPSKGMAQGLCWFVDTNTFPAITTQPDITMLPEAFLKDRRQIVDTFDPVMHPLMKPFRAVELHAQFTRLADGMPPSAPDGTASWVLDTELPTEADFSLAMVTMFAKAMMPGYIEEKFPVLDAHFAQIAVAGKHPLTATLPTLTADEALAVAKQEQYPLEPSMQNDQTVFTLGQQVTVAPTDYARIPVVGELVQLTDKRVTLKRQDDQVGTVYTHFPLVAFVIQPVEK</sequence>
<name>A0A1X2GC29_9FUNG</name>
<organism evidence="2 3">
    <name type="scientific">Hesseltinella vesiculosa</name>
    <dbReference type="NCBI Taxonomy" id="101127"/>
    <lineage>
        <taxon>Eukaryota</taxon>
        <taxon>Fungi</taxon>
        <taxon>Fungi incertae sedis</taxon>
        <taxon>Mucoromycota</taxon>
        <taxon>Mucoromycotina</taxon>
        <taxon>Mucoromycetes</taxon>
        <taxon>Mucorales</taxon>
        <taxon>Cunninghamellaceae</taxon>
        <taxon>Hesseltinella</taxon>
    </lineage>
</organism>
<dbReference type="Gene3D" id="3.40.30.110">
    <property type="match status" value="2"/>
</dbReference>
<dbReference type="PROSITE" id="PS50404">
    <property type="entry name" value="GST_NTER"/>
    <property type="match status" value="1"/>
</dbReference>
<dbReference type="InterPro" id="IPR036249">
    <property type="entry name" value="Thioredoxin-like_sf"/>
</dbReference>
<dbReference type="Proteomes" id="UP000242146">
    <property type="component" value="Unassembled WGS sequence"/>
</dbReference>
<protein>
    <recommendedName>
        <fullName evidence="1">GST N-terminal domain-containing protein</fullName>
    </recommendedName>
</protein>
<dbReference type="Pfam" id="PF13417">
    <property type="entry name" value="GST_N_3"/>
    <property type="match status" value="1"/>
</dbReference>
<accession>A0A1X2GC29</accession>
<evidence type="ECO:0000259" key="1">
    <source>
        <dbReference type="PROSITE" id="PS50404"/>
    </source>
</evidence>
<dbReference type="STRING" id="101127.A0A1X2GC29"/>
<keyword evidence="3" id="KW-1185">Reference proteome</keyword>
<dbReference type="InterPro" id="IPR004045">
    <property type="entry name" value="Glutathione_S-Trfase_N"/>
</dbReference>
<dbReference type="EMBL" id="MCGT01000026">
    <property type="protein sequence ID" value="ORX49475.1"/>
    <property type="molecule type" value="Genomic_DNA"/>
</dbReference>
<dbReference type="CDD" id="cd00570">
    <property type="entry name" value="GST_N_family"/>
    <property type="match status" value="1"/>
</dbReference>
<dbReference type="AlphaFoldDB" id="A0A1X2GC29"/>
<feature type="domain" description="GST N-terminal" evidence="1">
    <location>
        <begin position="5"/>
        <end position="84"/>
    </location>
</feature>
<evidence type="ECO:0000313" key="3">
    <source>
        <dbReference type="Proteomes" id="UP000242146"/>
    </source>
</evidence>
<comment type="caution">
    <text evidence="2">The sequence shown here is derived from an EMBL/GenBank/DDBJ whole genome shotgun (WGS) entry which is preliminary data.</text>
</comment>
<dbReference type="OrthoDB" id="202840at2759"/>
<evidence type="ECO:0000313" key="2">
    <source>
        <dbReference type="EMBL" id="ORX49475.1"/>
    </source>
</evidence>
<dbReference type="SUPFAM" id="SSF52833">
    <property type="entry name" value="Thioredoxin-like"/>
    <property type="match status" value="1"/>
</dbReference>